<gene>
    <name evidence="1" type="ORF">GCM10022286_00410</name>
</gene>
<evidence type="ECO:0000313" key="1">
    <source>
        <dbReference type="EMBL" id="GAA4153702.1"/>
    </source>
</evidence>
<keyword evidence="2" id="KW-1185">Reference proteome</keyword>
<accession>A0ABP7ZCX5</accession>
<dbReference type="Proteomes" id="UP001415169">
    <property type="component" value="Unassembled WGS sequence"/>
</dbReference>
<sequence>MAAEQGEVTFWLKGRCFVVEAPYSAEWIAEAKRRFGRWDSLRGHRGWFFERRLDDHRVRQMTEAAKQIFGTSPRIVDLDAVAA</sequence>
<dbReference type="EMBL" id="BAABBV010000001">
    <property type="protein sequence ID" value="GAA4153702.1"/>
    <property type="molecule type" value="Genomic_DNA"/>
</dbReference>
<protein>
    <submittedName>
        <fullName evidence="1">Uncharacterized protein</fullName>
    </submittedName>
</protein>
<evidence type="ECO:0000313" key="2">
    <source>
        <dbReference type="Proteomes" id="UP001415169"/>
    </source>
</evidence>
<name>A0ABP7ZCX5_9MICO</name>
<proteinExistence type="predicted"/>
<reference evidence="1" key="2">
    <citation type="submission" date="2023-12" db="EMBL/GenBank/DDBJ databases">
        <authorList>
            <person name="Sun Q."/>
            <person name="Inoue M."/>
        </authorList>
    </citation>
    <scope>NUCLEOTIDE SEQUENCE</scope>
    <source>
        <strain evidence="1">JCM 17590</strain>
    </source>
</reference>
<comment type="caution">
    <text evidence="1">The sequence shown here is derived from an EMBL/GenBank/DDBJ whole genome shotgun (WGS) entry which is preliminary data.</text>
</comment>
<reference evidence="1" key="1">
    <citation type="journal article" date="2014" name="Int. J. Syst. Evol. Microbiol.">
        <title>Complete genome of a new Firmicutes species belonging to the dominant human colonic microbiota ('Ruminococcus bicirculans') reveals two chromosomes and a selective capacity to utilize plant glucans.</title>
        <authorList>
            <consortium name="NISC Comparative Sequencing Program"/>
            <person name="Wegmann U."/>
            <person name="Louis P."/>
            <person name="Goesmann A."/>
            <person name="Henrissat B."/>
            <person name="Duncan S.H."/>
            <person name="Flint H.J."/>
        </authorList>
    </citation>
    <scope>NUCLEOTIDE SEQUENCE</scope>
    <source>
        <strain evidence="1">JCM 17590</strain>
    </source>
</reference>
<organism evidence="1 2">
    <name type="scientific">Gryllotalpicola daejeonensis</name>
    <dbReference type="NCBI Taxonomy" id="993087"/>
    <lineage>
        <taxon>Bacteria</taxon>
        <taxon>Bacillati</taxon>
        <taxon>Actinomycetota</taxon>
        <taxon>Actinomycetes</taxon>
        <taxon>Micrococcales</taxon>
        <taxon>Microbacteriaceae</taxon>
        <taxon>Gryllotalpicola</taxon>
    </lineage>
</organism>
<dbReference type="RefSeq" id="WP_344789726.1">
    <property type="nucleotide sequence ID" value="NZ_BAABBV010000001.1"/>
</dbReference>